<dbReference type="InterPro" id="IPR009057">
    <property type="entry name" value="Homeodomain-like_sf"/>
</dbReference>
<dbReference type="SMART" id="SM00389">
    <property type="entry name" value="HOX"/>
    <property type="match status" value="1"/>
</dbReference>
<dbReference type="InterPro" id="IPR020479">
    <property type="entry name" value="HD_metazoa"/>
</dbReference>
<keyword evidence="2 5" id="KW-0238">DNA-binding</keyword>
<reference evidence="9" key="1">
    <citation type="journal article" date="2015" name="Proc. Natl. Acad. Sci. U.S.A.">
        <title>Genome sequence of the Asian Tiger mosquito, Aedes albopictus, reveals insights into its biology, genetics, and evolution.</title>
        <authorList>
            <person name="Chen X.G."/>
            <person name="Jiang X."/>
            <person name="Gu J."/>
            <person name="Xu M."/>
            <person name="Wu Y."/>
            <person name="Deng Y."/>
            <person name="Zhang C."/>
            <person name="Bonizzoni M."/>
            <person name="Dermauw W."/>
            <person name="Vontas J."/>
            <person name="Armbruster P."/>
            <person name="Huang X."/>
            <person name="Yang Y."/>
            <person name="Zhang H."/>
            <person name="He W."/>
            <person name="Peng H."/>
            <person name="Liu Y."/>
            <person name="Wu K."/>
            <person name="Chen J."/>
            <person name="Lirakis M."/>
            <person name="Topalis P."/>
            <person name="Van Leeuwen T."/>
            <person name="Hall A.B."/>
            <person name="Jiang X."/>
            <person name="Thorpe C."/>
            <person name="Mueller R.L."/>
            <person name="Sun C."/>
            <person name="Waterhouse R.M."/>
            <person name="Yan G."/>
            <person name="Tu Z.J."/>
            <person name="Fang X."/>
            <person name="James A.A."/>
        </authorList>
    </citation>
    <scope>NUCLEOTIDE SEQUENCE [LARGE SCALE GENOMIC DNA]</scope>
    <source>
        <strain evidence="9">Foshan</strain>
    </source>
</reference>
<protein>
    <recommendedName>
        <fullName evidence="7">Homeobox domain-containing protein</fullName>
    </recommendedName>
</protein>
<evidence type="ECO:0000256" key="6">
    <source>
        <dbReference type="RuleBase" id="RU000682"/>
    </source>
</evidence>
<dbReference type="PANTHER" id="PTHR45664:SF12">
    <property type="entry name" value="PANCREAS_DUODENUM HOMEOBOX PROTEIN 1"/>
    <property type="match status" value="1"/>
</dbReference>
<evidence type="ECO:0000256" key="3">
    <source>
        <dbReference type="ARBA" id="ARBA00023155"/>
    </source>
</evidence>
<proteinExistence type="predicted"/>
<evidence type="ECO:0000256" key="2">
    <source>
        <dbReference type="ARBA" id="ARBA00023125"/>
    </source>
</evidence>
<dbReference type="SUPFAM" id="SSF46689">
    <property type="entry name" value="Homeodomain-like"/>
    <property type="match status" value="1"/>
</dbReference>
<dbReference type="RefSeq" id="XP_062709013.1">
    <property type="nucleotide sequence ID" value="XM_062853029.1"/>
</dbReference>
<dbReference type="PROSITE" id="PS50071">
    <property type="entry name" value="HOMEOBOX_2"/>
    <property type="match status" value="1"/>
</dbReference>
<dbReference type="PANTHER" id="PTHR45664">
    <property type="entry name" value="PROTEIN ZERKNUELLT 1-RELATED"/>
    <property type="match status" value="1"/>
</dbReference>
<dbReference type="PRINTS" id="PR00024">
    <property type="entry name" value="HOMEOBOX"/>
</dbReference>
<dbReference type="InterPro" id="IPR017970">
    <property type="entry name" value="Homeobox_CS"/>
</dbReference>
<sequence>MYNLSEELGMDEISLAPILELAKLSEHWSTDIDTPMDSAISPVHPSEEIKPSCNSSLVQPTYHNATGNVQSTAKMEDLNPITDRLEASKANSSPTRFTKAATLTHVLNIYPIFLPVPENHTPSTADVPKSYVATKRSRTAFTSQQLVELEKEFRLNRYLCRPRRIEIATKLTLTERQIKIWFQNRRMKHKKDLLAGGDHAKEQNMEKHNRKELTRVCSSATIENKNIVNRLMAHSTYAPISLASKKHVSDKKYCYSDETSAQSNLNLGKLLPPFTNHNESLYQNTGFYFDKQDLRKHYSSPDIEDTYLSAMINIGSSISASSSWDEYFNRNSPPYSNVSTSPNFYEVDKPNMLQQTPSVTIQWGNNENYFNNSSTDKAYTTNNNALSGKIQYDSAQLTGMALPERFVS</sequence>
<dbReference type="PROSITE" id="PS00027">
    <property type="entry name" value="HOMEOBOX_1"/>
    <property type="match status" value="1"/>
</dbReference>
<evidence type="ECO:0000259" key="7">
    <source>
        <dbReference type="PROSITE" id="PS50071"/>
    </source>
</evidence>
<evidence type="ECO:0000256" key="4">
    <source>
        <dbReference type="ARBA" id="ARBA00023242"/>
    </source>
</evidence>
<feature type="domain" description="Homeobox" evidence="7">
    <location>
        <begin position="132"/>
        <end position="192"/>
    </location>
</feature>
<reference evidence="8" key="2">
    <citation type="submission" date="2025-05" db="UniProtKB">
        <authorList>
            <consortium name="EnsemblMetazoa"/>
        </authorList>
    </citation>
    <scope>IDENTIFICATION</scope>
    <source>
        <strain evidence="8">Foshan</strain>
    </source>
</reference>
<dbReference type="InterPro" id="IPR001356">
    <property type="entry name" value="HD"/>
</dbReference>
<comment type="subcellular location">
    <subcellularLocation>
        <location evidence="1 5 6">Nucleus</location>
    </subcellularLocation>
</comment>
<keyword evidence="3 5" id="KW-0371">Homeobox</keyword>
<evidence type="ECO:0000313" key="9">
    <source>
        <dbReference type="Proteomes" id="UP000069940"/>
    </source>
</evidence>
<dbReference type="CDD" id="cd00086">
    <property type="entry name" value="homeodomain"/>
    <property type="match status" value="1"/>
</dbReference>
<evidence type="ECO:0000256" key="1">
    <source>
        <dbReference type="ARBA" id="ARBA00004123"/>
    </source>
</evidence>
<dbReference type="Gene3D" id="1.10.10.60">
    <property type="entry name" value="Homeodomain-like"/>
    <property type="match status" value="1"/>
</dbReference>
<name>A0ABM2A546_AEDAL</name>
<dbReference type="Pfam" id="PF00046">
    <property type="entry name" value="Homeodomain"/>
    <property type="match status" value="1"/>
</dbReference>
<evidence type="ECO:0000313" key="8">
    <source>
        <dbReference type="EnsemblMetazoa" id="AALFPA23_024543.P36588"/>
    </source>
</evidence>
<evidence type="ECO:0000256" key="5">
    <source>
        <dbReference type="PROSITE-ProRule" id="PRU00108"/>
    </source>
</evidence>
<accession>A0ABM2A546</accession>
<dbReference type="EnsemblMetazoa" id="AALFPA23_024543.R36588">
    <property type="protein sequence ID" value="AALFPA23_024543.P36588"/>
    <property type="gene ID" value="AALFPA23_024543"/>
</dbReference>
<keyword evidence="9" id="KW-1185">Reference proteome</keyword>
<dbReference type="GeneID" id="134288369"/>
<organism evidence="8 9">
    <name type="scientific">Aedes albopictus</name>
    <name type="common">Asian tiger mosquito</name>
    <name type="synonym">Stegomyia albopicta</name>
    <dbReference type="NCBI Taxonomy" id="7160"/>
    <lineage>
        <taxon>Eukaryota</taxon>
        <taxon>Metazoa</taxon>
        <taxon>Ecdysozoa</taxon>
        <taxon>Arthropoda</taxon>
        <taxon>Hexapoda</taxon>
        <taxon>Insecta</taxon>
        <taxon>Pterygota</taxon>
        <taxon>Neoptera</taxon>
        <taxon>Endopterygota</taxon>
        <taxon>Diptera</taxon>
        <taxon>Nematocera</taxon>
        <taxon>Culicoidea</taxon>
        <taxon>Culicidae</taxon>
        <taxon>Culicinae</taxon>
        <taxon>Aedini</taxon>
        <taxon>Aedes</taxon>
        <taxon>Stegomyia</taxon>
    </lineage>
</organism>
<keyword evidence="4 5" id="KW-0539">Nucleus</keyword>
<dbReference type="Proteomes" id="UP000069940">
    <property type="component" value="Unassembled WGS sequence"/>
</dbReference>
<feature type="DNA-binding region" description="Homeobox" evidence="5">
    <location>
        <begin position="134"/>
        <end position="193"/>
    </location>
</feature>